<evidence type="ECO:0000259" key="1">
    <source>
        <dbReference type="Pfam" id="PF05065"/>
    </source>
</evidence>
<evidence type="ECO:0000313" key="3">
    <source>
        <dbReference type="EMBL" id="SDJ77238.1"/>
    </source>
</evidence>
<feature type="domain" description="Phage capsid-like C-terminal" evidence="1">
    <location>
        <begin position="24"/>
        <end position="290"/>
    </location>
</feature>
<dbReference type="Proteomes" id="UP000037269">
    <property type="component" value="Unassembled WGS sequence"/>
</dbReference>
<evidence type="ECO:0000313" key="5">
    <source>
        <dbReference type="Proteomes" id="UP000182836"/>
    </source>
</evidence>
<gene>
    <name evidence="2" type="ORF">AF333_28975</name>
    <name evidence="3" type="ORF">SAMN04487909_12834</name>
</gene>
<evidence type="ECO:0000313" key="4">
    <source>
        <dbReference type="Proteomes" id="UP000037269"/>
    </source>
</evidence>
<dbReference type="GeneID" id="42309167"/>
<dbReference type="SUPFAM" id="SSF56563">
    <property type="entry name" value="Major capsid protein gp5"/>
    <property type="match status" value="1"/>
</dbReference>
<dbReference type="Proteomes" id="UP000182836">
    <property type="component" value="Unassembled WGS sequence"/>
</dbReference>
<organism evidence="2 4">
    <name type="scientific">Aneurinibacillus migulanus</name>
    <name type="common">Bacillus migulanus</name>
    <dbReference type="NCBI Taxonomy" id="47500"/>
    <lineage>
        <taxon>Bacteria</taxon>
        <taxon>Bacillati</taxon>
        <taxon>Bacillota</taxon>
        <taxon>Bacilli</taxon>
        <taxon>Bacillales</taxon>
        <taxon>Paenibacillaceae</taxon>
        <taxon>Aneurinibacillus group</taxon>
        <taxon>Aneurinibacillus</taxon>
    </lineage>
</organism>
<protein>
    <submittedName>
        <fullName evidence="3">Phage major capsid protein, HK97 family</fullName>
    </submittedName>
    <submittedName>
        <fullName evidence="2">Phage portal protein</fullName>
    </submittedName>
</protein>
<dbReference type="EMBL" id="FNED01000028">
    <property type="protein sequence ID" value="SDJ77238.1"/>
    <property type="molecule type" value="Genomic_DNA"/>
</dbReference>
<proteinExistence type="predicted"/>
<dbReference type="EMBL" id="LGUG01000012">
    <property type="protein sequence ID" value="KON90514.1"/>
    <property type="molecule type" value="Genomic_DNA"/>
</dbReference>
<evidence type="ECO:0000313" key="2">
    <source>
        <dbReference type="EMBL" id="KON90514.1"/>
    </source>
</evidence>
<dbReference type="Pfam" id="PF05065">
    <property type="entry name" value="Phage_capsid"/>
    <property type="match status" value="1"/>
</dbReference>
<name>A0A0D1YNR9_ANEMI</name>
<sequence>MTNKEIIQKADMALADLASGGQMTPEQATKFIEMMQDTPTILHSARVEPMAKAQTEINKIGFNSRILHPAPSGRVALADGERSKPTTERIKLDPQKVQAEVFLDDEVIDNNIEGENIFDTIMRLAAERSALDLEELVVQGDKSSADPYLALIDGVLKQANTHVVDFKSEALSRDVFKQAYKATPQKYIRNPRDWRFYTSHHAALEWMDQVAARQTGLGDRALEGGGATAYGVNVEGISMMQPYDDGAGKSVSDILFTHPKNIIIGIRRDITVEYERNIREQGWTIVITAKIDAKFEEEDATAKVIKVQS</sequence>
<accession>A0A0D1YNR9</accession>
<reference evidence="2 4" key="1">
    <citation type="submission" date="2015-07" db="EMBL/GenBank/DDBJ databases">
        <title>Fjat-14205 dsm 2895.</title>
        <authorList>
            <person name="Liu B."/>
            <person name="Wang J."/>
            <person name="Zhu Y."/>
            <person name="Liu G."/>
            <person name="Chen Q."/>
            <person name="Chen Z."/>
            <person name="Lan J."/>
            <person name="Che J."/>
            <person name="Ge C."/>
            <person name="Shi H."/>
            <person name="Pan Z."/>
            <person name="Liu X."/>
        </authorList>
    </citation>
    <scope>NUCLEOTIDE SEQUENCE [LARGE SCALE GENOMIC DNA]</scope>
    <source>
        <strain evidence="2 4">DSM 2895</strain>
    </source>
</reference>
<dbReference type="OrthoDB" id="2079182at2"/>
<dbReference type="AlphaFoldDB" id="A0A0D1YNR9"/>
<dbReference type="RefSeq" id="WP_043063237.1">
    <property type="nucleotide sequence ID" value="NZ_BJOA01000092.1"/>
</dbReference>
<dbReference type="PATRIC" id="fig|47500.8.peg.5177"/>
<dbReference type="InterPro" id="IPR054612">
    <property type="entry name" value="Phage_capsid-like_C"/>
</dbReference>
<keyword evidence="4" id="KW-1185">Reference proteome</keyword>
<reference evidence="3 5" key="2">
    <citation type="submission" date="2016-10" db="EMBL/GenBank/DDBJ databases">
        <authorList>
            <person name="de Groot N.N."/>
        </authorList>
    </citation>
    <scope>NUCLEOTIDE SEQUENCE [LARGE SCALE GENOMIC DNA]</scope>
    <source>
        <strain evidence="3 5">DSM 2895</strain>
    </source>
</reference>
<dbReference type="STRING" id="47500.AF333_28975"/>